<accession>A0A9P0KUV9</accession>
<keyword evidence="3" id="KW-1185">Reference proteome</keyword>
<name>A0A9P0KUV9_ACAOB</name>
<evidence type="ECO:0000313" key="3">
    <source>
        <dbReference type="Proteomes" id="UP001152888"/>
    </source>
</evidence>
<organism evidence="2 3">
    <name type="scientific">Acanthoscelides obtectus</name>
    <name type="common">Bean weevil</name>
    <name type="synonym">Bruchus obtectus</name>
    <dbReference type="NCBI Taxonomy" id="200917"/>
    <lineage>
        <taxon>Eukaryota</taxon>
        <taxon>Metazoa</taxon>
        <taxon>Ecdysozoa</taxon>
        <taxon>Arthropoda</taxon>
        <taxon>Hexapoda</taxon>
        <taxon>Insecta</taxon>
        <taxon>Pterygota</taxon>
        <taxon>Neoptera</taxon>
        <taxon>Endopterygota</taxon>
        <taxon>Coleoptera</taxon>
        <taxon>Polyphaga</taxon>
        <taxon>Cucujiformia</taxon>
        <taxon>Chrysomeloidea</taxon>
        <taxon>Chrysomelidae</taxon>
        <taxon>Bruchinae</taxon>
        <taxon>Bruchini</taxon>
        <taxon>Acanthoscelides</taxon>
    </lineage>
</organism>
<evidence type="ECO:0000259" key="1">
    <source>
        <dbReference type="Pfam" id="PF05225"/>
    </source>
</evidence>
<gene>
    <name evidence="2" type="ORF">ACAOBT_LOCUS12917</name>
</gene>
<evidence type="ECO:0000313" key="2">
    <source>
        <dbReference type="EMBL" id="CAH1977843.1"/>
    </source>
</evidence>
<dbReference type="Gene3D" id="1.10.10.60">
    <property type="entry name" value="Homeodomain-like"/>
    <property type="match status" value="1"/>
</dbReference>
<dbReference type="EMBL" id="CAKOFQ010006866">
    <property type="protein sequence ID" value="CAH1977843.1"/>
    <property type="molecule type" value="Genomic_DNA"/>
</dbReference>
<feature type="domain" description="HTH psq-type" evidence="1">
    <location>
        <begin position="43"/>
        <end position="71"/>
    </location>
</feature>
<dbReference type="GO" id="GO:0003677">
    <property type="term" value="F:DNA binding"/>
    <property type="evidence" value="ECO:0007669"/>
    <property type="project" value="InterPro"/>
</dbReference>
<dbReference type="AlphaFoldDB" id="A0A9P0KUV9"/>
<dbReference type="Proteomes" id="UP001152888">
    <property type="component" value="Unassembled WGS sequence"/>
</dbReference>
<comment type="caution">
    <text evidence="2">The sequence shown here is derived from an EMBL/GenBank/DDBJ whole genome shotgun (WGS) entry which is preliminary data.</text>
</comment>
<protein>
    <recommendedName>
        <fullName evidence="1">HTH psq-type domain-containing protein</fullName>
    </recommendedName>
</protein>
<dbReference type="InterPro" id="IPR007889">
    <property type="entry name" value="HTH_Psq"/>
</dbReference>
<proteinExistence type="predicted"/>
<reference evidence="2" key="1">
    <citation type="submission" date="2022-03" db="EMBL/GenBank/DDBJ databases">
        <authorList>
            <person name="Sayadi A."/>
        </authorList>
    </citation>
    <scope>NUCLEOTIDE SEQUENCE</scope>
</reference>
<dbReference type="Pfam" id="PF05225">
    <property type="entry name" value="HTH_psq"/>
    <property type="match status" value="1"/>
</dbReference>
<sequence length="80" mass="9109">MYNQSVGLELLSSTHAVLYKLAQWCVTINGRASSTLGQRKVWQYVRHGILSAKKAAAQYHVPLTTLRRRLTNPMQHLENC</sequence>